<dbReference type="Pfam" id="PF25597">
    <property type="entry name" value="SH3_retrovirus"/>
    <property type="match status" value="1"/>
</dbReference>
<sequence>MIDREHLGKFDSRSDEGIFLGYCTVSRAFRVYNNPTRSVMESINVVVDESPLNEAYFISNDVYETLSDQDTSDAVEENSSDEDTNISKEEECKDDEQDCENLMKTRKQLRDEMIGSLLYLTASRPDIAFSVGVWARYQANPKESHLTAVKCVIKYISETMGYGICLSKDTNSNLVGFSDAD</sequence>
<accession>A0A834HBJ4</accession>
<dbReference type="PANTHER" id="PTHR11439">
    <property type="entry name" value="GAG-POL-RELATED RETROTRANSPOSON"/>
    <property type="match status" value="1"/>
</dbReference>
<keyword evidence="4" id="KW-1185">Reference proteome</keyword>
<reference evidence="3" key="1">
    <citation type="submission" date="2019-11" db="EMBL/GenBank/DDBJ databases">
        <authorList>
            <person name="Liu Y."/>
            <person name="Hou J."/>
            <person name="Li T.-Q."/>
            <person name="Guan C.-H."/>
            <person name="Wu X."/>
            <person name="Wu H.-Z."/>
            <person name="Ling F."/>
            <person name="Zhang R."/>
            <person name="Shi X.-G."/>
            <person name="Ren J.-P."/>
            <person name="Chen E.-F."/>
            <person name="Sun J.-M."/>
        </authorList>
    </citation>
    <scope>NUCLEOTIDE SEQUENCE</scope>
    <source>
        <strain evidence="3">Adult_tree_wgs_1</strain>
        <tissue evidence="3">Leaves</tissue>
    </source>
</reference>
<comment type="caution">
    <text evidence="3">The sequence shown here is derived from an EMBL/GenBank/DDBJ whole genome shotgun (WGS) entry which is preliminary data.</text>
</comment>
<feature type="domain" description="Retroviral polymerase SH3-like" evidence="2">
    <location>
        <begin position="2"/>
        <end position="50"/>
    </location>
</feature>
<proteinExistence type="predicted"/>
<protein>
    <recommendedName>
        <fullName evidence="2">Retroviral polymerase SH3-like domain-containing protein</fullName>
    </recommendedName>
</protein>
<dbReference type="EMBL" id="WJXA01000002">
    <property type="protein sequence ID" value="KAF7151471.1"/>
    <property type="molecule type" value="Genomic_DNA"/>
</dbReference>
<dbReference type="AlphaFoldDB" id="A0A834HBJ4"/>
<feature type="region of interest" description="Disordered" evidence="1">
    <location>
        <begin position="68"/>
        <end position="91"/>
    </location>
</feature>
<evidence type="ECO:0000313" key="4">
    <source>
        <dbReference type="Proteomes" id="UP000626092"/>
    </source>
</evidence>
<dbReference type="OrthoDB" id="1932046at2759"/>
<gene>
    <name evidence="3" type="ORF">RHSIM_Rhsim02G0147400</name>
</gene>
<dbReference type="InterPro" id="IPR057670">
    <property type="entry name" value="SH3_retrovirus"/>
</dbReference>
<evidence type="ECO:0000256" key="1">
    <source>
        <dbReference type="SAM" id="MobiDB-lite"/>
    </source>
</evidence>
<dbReference type="Proteomes" id="UP000626092">
    <property type="component" value="Unassembled WGS sequence"/>
</dbReference>
<evidence type="ECO:0000259" key="2">
    <source>
        <dbReference type="Pfam" id="PF25597"/>
    </source>
</evidence>
<name>A0A834HBJ4_RHOSS</name>
<dbReference type="PANTHER" id="PTHR11439:SF486">
    <property type="entry name" value="RLK (RECEPTOR-LIKE KINASE) PROTEIN, PUTATIVE-RELATED"/>
    <property type="match status" value="1"/>
</dbReference>
<evidence type="ECO:0000313" key="3">
    <source>
        <dbReference type="EMBL" id="KAF7151471.1"/>
    </source>
</evidence>
<organism evidence="3 4">
    <name type="scientific">Rhododendron simsii</name>
    <name type="common">Sims's rhododendron</name>
    <dbReference type="NCBI Taxonomy" id="118357"/>
    <lineage>
        <taxon>Eukaryota</taxon>
        <taxon>Viridiplantae</taxon>
        <taxon>Streptophyta</taxon>
        <taxon>Embryophyta</taxon>
        <taxon>Tracheophyta</taxon>
        <taxon>Spermatophyta</taxon>
        <taxon>Magnoliopsida</taxon>
        <taxon>eudicotyledons</taxon>
        <taxon>Gunneridae</taxon>
        <taxon>Pentapetalae</taxon>
        <taxon>asterids</taxon>
        <taxon>Ericales</taxon>
        <taxon>Ericaceae</taxon>
        <taxon>Ericoideae</taxon>
        <taxon>Rhodoreae</taxon>
        <taxon>Rhododendron</taxon>
    </lineage>
</organism>
<feature type="compositionally biased region" description="Acidic residues" evidence="1">
    <location>
        <begin position="70"/>
        <end position="84"/>
    </location>
</feature>